<proteinExistence type="predicted"/>
<accession>A0A6D2C741</accession>
<gene>
    <name evidence="1" type="ORF">LS77_005260</name>
</gene>
<dbReference type="Proteomes" id="UP000029870">
    <property type="component" value="Unassembled WGS sequence"/>
</dbReference>
<name>A0A6D2C741_9HELI</name>
<dbReference type="AlphaFoldDB" id="A0A6D2C741"/>
<comment type="caution">
    <text evidence="1">The sequence shown here is derived from an EMBL/GenBank/DDBJ whole genome shotgun (WGS) entry which is preliminary data.</text>
</comment>
<evidence type="ECO:0000313" key="1">
    <source>
        <dbReference type="EMBL" id="TLE04809.1"/>
    </source>
</evidence>
<evidence type="ECO:0000313" key="2">
    <source>
        <dbReference type="Proteomes" id="UP000029870"/>
    </source>
</evidence>
<protein>
    <submittedName>
        <fullName evidence="1">DUF4878 domain-containing protein</fullName>
    </submittedName>
</protein>
<dbReference type="Gene3D" id="3.10.450.50">
    <property type="match status" value="1"/>
</dbReference>
<dbReference type="EMBL" id="JRPH02000012">
    <property type="protein sequence ID" value="TLE04809.1"/>
    <property type="molecule type" value="Genomic_DNA"/>
</dbReference>
<sequence length="65" mass="7619">MKDIEVTEEKIEGDKAEITLKVSYNESDKTETRKVKLVRVNGTWMIGYSKLIFKSAIYRIEKINH</sequence>
<organism evidence="1 2">
    <name type="scientific">Helicobacter bilis</name>
    <dbReference type="NCBI Taxonomy" id="37372"/>
    <lineage>
        <taxon>Bacteria</taxon>
        <taxon>Pseudomonadati</taxon>
        <taxon>Campylobacterota</taxon>
        <taxon>Epsilonproteobacteria</taxon>
        <taxon>Campylobacterales</taxon>
        <taxon>Helicobacteraceae</taxon>
        <taxon>Helicobacter</taxon>
    </lineage>
</organism>
<reference evidence="1 2" key="1">
    <citation type="journal article" date="2014" name="Genome Announc.">
        <title>Draft genome sequences of eight enterohepatic helicobacter species isolated from both laboratory and wild rodents.</title>
        <authorList>
            <person name="Sheh A."/>
            <person name="Shen Z."/>
            <person name="Fox J.G."/>
        </authorList>
    </citation>
    <scope>NUCLEOTIDE SEQUENCE [LARGE SCALE GENOMIC DNA]</scope>
    <source>
        <strain evidence="1 2">Missouri</strain>
    </source>
</reference>